<evidence type="ECO:0000259" key="3">
    <source>
        <dbReference type="Pfam" id="PF03061"/>
    </source>
</evidence>
<dbReference type="VEuPathDB" id="FungiDB:SeMB42_g00309"/>
<keyword evidence="2" id="KW-0378">Hydrolase</keyword>
<dbReference type="EMBL" id="QEAN01000006">
    <property type="protein sequence ID" value="TPX54333.1"/>
    <property type="molecule type" value="Genomic_DNA"/>
</dbReference>
<evidence type="ECO:0000256" key="2">
    <source>
        <dbReference type="ARBA" id="ARBA00022801"/>
    </source>
</evidence>
<dbReference type="AlphaFoldDB" id="A0A507DRJ4"/>
<dbReference type="Gene3D" id="3.10.129.10">
    <property type="entry name" value="Hotdog Thioesterase"/>
    <property type="match status" value="1"/>
</dbReference>
<name>A0A507DRJ4_9FUNG</name>
<dbReference type="EMBL" id="QEAM01000012">
    <property type="protein sequence ID" value="TPX50826.1"/>
    <property type="molecule type" value="Genomic_DNA"/>
</dbReference>
<dbReference type="PANTHER" id="PTHR21660:SF1">
    <property type="entry name" value="ACYL-COENZYME A THIOESTERASE 13"/>
    <property type="match status" value="1"/>
</dbReference>
<evidence type="ECO:0000313" key="7">
    <source>
        <dbReference type="Proteomes" id="UP000320475"/>
    </source>
</evidence>
<dbReference type="OrthoDB" id="46529at2759"/>
<dbReference type="InterPro" id="IPR029069">
    <property type="entry name" value="HotDog_dom_sf"/>
</dbReference>
<dbReference type="InterPro" id="IPR039298">
    <property type="entry name" value="ACOT13"/>
</dbReference>
<sequence>MAGKTALEIVKATWQNMVDAGGLDAKILSELRVVDANHHEGVVTAEMRVEPHHLNRANGLHGGTICTLVDIAGSLAVSARKQTSGLTGVSTDIHVSFLNGGKLGDNLRIESFCPKVGRMLAFTTTKIFAGTKLLATGSHTKYVGNSVAGATASADDIYKTRTS</sequence>
<proteinExistence type="inferred from homology"/>
<reference evidence="6 7" key="1">
    <citation type="journal article" date="2019" name="Sci. Rep.">
        <title>Comparative genomics of chytrid fungi reveal insights into the obligate biotrophic and pathogenic lifestyle of Synchytrium endobioticum.</title>
        <authorList>
            <person name="van de Vossenberg B.T.L.H."/>
            <person name="Warris S."/>
            <person name="Nguyen H.D.T."/>
            <person name="van Gent-Pelzer M.P.E."/>
            <person name="Joly D.L."/>
            <person name="van de Geest H.C."/>
            <person name="Bonants P.J.M."/>
            <person name="Smith D.S."/>
            <person name="Levesque C.A."/>
            <person name="van der Lee T.A.J."/>
        </authorList>
    </citation>
    <scope>NUCLEOTIDE SEQUENCE [LARGE SCALE GENOMIC DNA]</scope>
    <source>
        <strain evidence="4 7">LEV6574</strain>
        <strain evidence="5 6">MB42</strain>
    </source>
</reference>
<organism evidence="5 6">
    <name type="scientific">Synchytrium endobioticum</name>
    <dbReference type="NCBI Taxonomy" id="286115"/>
    <lineage>
        <taxon>Eukaryota</taxon>
        <taxon>Fungi</taxon>
        <taxon>Fungi incertae sedis</taxon>
        <taxon>Chytridiomycota</taxon>
        <taxon>Chytridiomycota incertae sedis</taxon>
        <taxon>Chytridiomycetes</taxon>
        <taxon>Synchytriales</taxon>
        <taxon>Synchytriaceae</taxon>
        <taxon>Synchytrium</taxon>
    </lineage>
</organism>
<evidence type="ECO:0000256" key="1">
    <source>
        <dbReference type="ARBA" id="ARBA00008324"/>
    </source>
</evidence>
<feature type="domain" description="Thioesterase" evidence="3">
    <location>
        <begin position="60"/>
        <end position="132"/>
    </location>
</feature>
<dbReference type="InterPro" id="IPR006683">
    <property type="entry name" value="Thioestr_dom"/>
</dbReference>
<accession>A0A507DRJ4</accession>
<dbReference type="Proteomes" id="UP000320475">
    <property type="component" value="Unassembled WGS sequence"/>
</dbReference>
<comment type="caution">
    <text evidence="5">The sequence shown here is derived from an EMBL/GenBank/DDBJ whole genome shotgun (WGS) entry which is preliminary data.</text>
</comment>
<dbReference type="PANTHER" id="PTHR21660">
    <property type="entry name" value="THIOESTERASE SUPERFAMILY MEMBER-RELATED"/>
    <property type="match status" value="1"/>
</dbReference>
<dbReference type="STRING" id="286115.A0A507DRJ4"/>
<keyword evidence="6" id="KW-1185">Reference proteome</keyword>
<comment type="similarity">
    <text evidence="1">Belongs to the thioesterase PaaI family.</text>
</comment>
<dbReference type="GO" id="GO:0047617">
    <property type="term" value="F:fatty acyl-CoA hydrolase activity"/>
    <property type="evidence" value="ECO:0007669"/>
    <property type="project" value="InterPro"/>
</dbReference>
<dbReference type="NCBIfam" id="TIGR00369">
    <property type="entry name" value="unchar_dom_1"/>
    <property type="match status" value="1"/>
</dbReference>
<evidence type="ECO:0000313" key="4">
    <source>
        <dbReference type="EMBL" id="TPX50826.1"/>
    </source>
</evidence>
<dbReference type="Pfam" id="PF03061">
    <property type="entry name" value="4HBT"/>
    <property type="match status" value="1"/>
</dbReference>
<evidence type="ECO:0000313" key="5">
    <source>
        <dbReference type="EMBL" id="TPX54333.1"/>
    </source>
</evidence>
<gene>
    <name evidence="4" type="ORF">SeLEV6574_g00661</name>
    <name evidence="5" type="ORF">SeMB42_g00309</name>
</gene>
<dbReference type="InterPro" id="IPR003736">
    <property type="entry name" value="PAAI_dom"/>
</dbReference>
<evidence type="ECO:0000313" key="6">
    <source>
        <dbReference type="Proteomes" id="UP000317494"/>
    </source>
</evidence>
<dbReference type="CDD" id="cd03443">
    <property type="entry name" value="PaaI_thioesterase"/>
    <property type="match status" value="1"/>
</dbReference>
<protein>
    <recommendedName>
        <fullName evidence="3">Thioesterase domain-containing protein</fullName>
    </recommendedName>
</protein>
<dbReference type="SUPFAM" id="SSF54637">
    <property type="entry name" value="Thioesterase/thiol ester dehydrase-isomerase"/>
    <property type="match status" value="1"/>
</dbReference>
<dbReference type="Proteomes" id="UP000317494">
    <property type="component" value="Unassembled WGS sequence"/>
</dbReference>